<feature type="region of interest" description="Disordered" evidence="4">
    <location>
        <begin position="1"/>
        <end position="23"/>
    </location>
</feature>
<sequence>MNDNKGNQEENQSTKPLFETVPIENSQADTVQPEEISPEVLNPEDVQGGSAFQPEIAPSDQPFVYEESKIKYVFIVFAILLFVGIFILVIRFFTGARSKAPIPDIKLVYWGLWEEKEVIEPLINEYQKNNPHVKIEYEKKSPQDYREKLISWSQKNIGPDIFRFHNTWLPELKSVTVPLPETIMKNLEFEKTFFPITQRDLKIGNFYYGIPLSIDGLVLIYNESMFKKAGISTPPRNWDELVEYVGKLQVINKDKEIITSGIAIGTASNIEHFSEIFGLMLLLNGGSLENLNQLEAAGALEAYRRFAELPNPTWNEAMPNSITAFAQEKVAMIIAPSWQILTINSISKDLKMKVIPIPKPPGGKQVSLASYWVEGVSNSSKNQLEAWKFLKFLSQKDSMTKLYELENKQRLFGEPYSRVDLAQVLIQNPYIGPIIQQAVDDSYVSLPIASRTFDNGLNDELRVYLENAVNATIQGVSYSEALSTAQKGVTQVFQKYNIQ</sequence>
<name>A0A2M7QKH7_9BACT</name>
<evidence type="ECO:0000256" key="4">
    <source>
        <dbReference type="SAM" id="MobiDB-lite"/>
    </source>
</evidence>
<dbReference type="PANTHER" id="PTHR43649">
    <property type="entry name" value="ARABINOSE-BINDING PROTEIN-RELATED"/>
    <property type="match status" value="1"/>
</dbReference>
<dbReference type="SUPFAM" id="SSF53850">
    <property type="entry name" value="Periplasmic binding protein-like II"/>
    <property type="match status" value="1"/>
</dbReference>
<dbReference type="CDD" id="cd13585">
    <property type="entry name" value="PBP2_TMBP_like"/>
    <property type="match status" value="1"/>
</dbReference>
<evidence type="ECO:0008006" key="8">
    <source>
        <dbReference type="Google" id="ProtNLM"/>
    </source>
</evidence>
<organism evidence="6 7">
    <name type="scientific">Candidatus Roizmanbacteria bacterium CG_4_10_14_0_8_um_filter_33_9</name>
    <dbReference type="NCBI Taxonomy" id="1974826"/>
    <lineage>
        <taxon>Bacteria</taxon>
        <taxon>Candidatus Roizmaniibacteriota</taxon>
    </lineage>
</organism>
<proteinExistence type="inferred from homology"/>
<evidence type="ECO:0000256" key="2">
    <source>
        <dbReference type="ARBA" id="ARBA00022448"/>
    </source>
</evidence>
<keyword evidence="3" id="KW-0732">Signal</keyword>
<dbReference type="InterPro" id="IPR006061">
    <property type="entry name" value="SBP_1_CS"/>
</dbReference>
<dbReference type="Pfam" id="PF13416">
    <property type="entry name" value="SBP_bac_8"/>
    <property type="match status" value="1"/>
</dbReference>
<keyword evidence="2" id="KW-0813">Transport</keyword>
<comment type="similarity">
    <text evidence="1">Belongs to the bacterial solute-binding protein 1 family.</text>
</comment>
<dbReference type="PANTHER" id="PTHR43649:SF12">
    <property type="entry name" value="DIACETYLCHITOBIOSE BINDING PROTEIN DASA"/>
    <property type="match status" value="1"/>
</dbReference>
<gene>
    <name evidence="6" type="ORF">COY87_00535</name>
</gene>
<comment type="caution">
    <text evidence="6">The sequence shown here is derived from an EMBL/GenBank/DDBJ whole genome shotgun (WGS) entry which is preliminary data.</text>
</comment>
<evidence type="ECO:0000313" key="7">
    <source>
        <dbReference type="Proteomes" id="UP000229401"/>
    </source>
</evidence>
<reference evidence="7" key="1">
    <citation type="submission" date="2017-09" db="EMBL/GenBank/DDBJ databases">
        <title>Depth-based differentiation of microbial function through sediment-hosted aquifers and enrichment of novel symbionts in the deep terrestrial subsurface.</title>
        <authorList>
            <person name="Probst A.J."/>
            <person name="Ladd B."/>
            <person name="Jarett J.K."/>
            <person name="Geller-Mcgrath D.E."/>
            <person name="Sieber C.M.K."/>
            <person name="Emerson J.B."/>
            <person name="Anantharaman K."/>
            <person name="Thomas B.C."/>
            <person name="Malmstrom R."/>
            <person name="Stieglmeier M."/>
            <person name="Klingl A."/>
            <person name="Woyke T."/>
            <person name="Ryan C.M."/>
            <person name="Banfield J.F."/>
        </authorList>
    </citation>
    <scope>NUCLEOTIDE SEQUENCE [LARGE SCALE GENOMIC DNA]</scope>
</reference>
<evidence type="ECO:0000256" key="1">
    <source>
        <dbReference type="ARBA" id="ARBA00008520"/>
    </source>
</evidence>
<dbReference type="Proteomes" id="UP000229401">
    <property type="component" value="Unassembled WGS sequence"/>
</dbReference>
<dbReference type="Gene3D" id="3.40.190.10">
    <property type="entry name" value="Periplasmic binding protein-like II"/>
    <property type="match status" value="1"/>
</dbReference>
<keyword evidence="5" id="KW-0812">Transmembrane</keyword>
<evidence type="ECO:0000256" key="5">
    <source>
        <dbReference type="SAM" id="Phobius"/>
    </source>
</evidence>
<accession>A0A2M7QKH7</accession>
<feature type="transmembrane region" description="Helical" evidence="5">
    <location>
        <begin position="72"/>
        <end position="93"/>
    </location>
</feature>
<feature type="compositionally biased region" description="Polar residues" evidence="4">
    <location>
        <begin position="1"/>
        <end position="15"/>
    </location>
</feature>
<keyword evidence="5" id="KW-0472">Membrane</keyword>
<dbReference type="AlphaFoldDB" id="A0A2M7QKH7"/>
<evidence type="ECO:0000313" key="6">
    <source>
        <dbReference type="EMBL" id="PIY72518.1"/>
    </source>
</evidence>
<dbReference type="EMBL" id="PFLI01000020">
    <property type="protein sequence ID" value="PIY72518.1"/>
    <property type="molecule type" value="Genomic_DNA"/>
</dbReference>
<dbReference type="InterPro" id="IPR050490">
    <property type="entry name" value="Bact_solute-bd_prot1"/>
</dbReference>
<protein>
    <recommendedName>
        <fullName evidence="8">Sugar ABC transporter substrate-binding protein</fullName>
    </recommendedName>
</protein>
<dbReference type="PROSITE" id="PS01037">
    <property type="entry name" value="SBP_BACTERIAL_1"/>
    <property type="match status" value="1"/>
</dbReference>
<keyword evidence="5" id="KW-1133">Transmembrane helix</keyword>
<dbReference type="InterPro" id="IPR006059">
    <property type="entry name" value="SBP"/>
</dbReference>
<dbReference type="GO" id="GO:0055085">
    <property type="term" value="P:transmembrane transport"/>
    <property type="evidence" value="ECO:0007669"/>
    <property type="project" value="InterPro"/>
</dbReference>
<evidence type="ECO:0000256" key="3">
    <source>
        <dbReference type="ARBA" id="ARBA00022729"/>
    </source>
</evidence>